<keyword evidence="1" id="KW-0732">Signal</keyword>
<proteinExistence type="predicted"/>
<reference evidence="2" key="1">
    <citation type="submission" date="2020-02" db="EMBL/GenBank/DDBJ databases">
        <authorList>
            <person name="Scholz U."/>
            <person name="Mascher M."/>
            <person name="Fiebig A."/>
        </authorList>
    </citation>
    <scope>NUCLEOTIDE SEQUENCE</scope>
</reference>
<feature type="signal peptide" evidence="1">
    <location>
        <begin position="1"/>
        <end position="27"/>
    </location>
</feature>
<organism evidence="2 3">
    <name type="scientific">Spirodela intermedia</name>
    <name type="common">Intermediate duckweed</name>
    <dbReference type="NCBI Taxonomy" id="51605"/>
    <lineage>
        <taxon>Eukaryota</taxon>
        <taxon>Viridiplantae</taxon>
        <taxon>Streptophyta</taxon>
        <taxon>Embryophyta</taxon>
        <taxon>Tracheophyta</taxon>
        <taxon>Spermatophyta</taxon>
        <taxon>Magnoliopsida</taxon>
        <taxon>Liliopsida</taxon>
        <taxon>Araceae</taxon>
        <taxon>Lemnoideae</taxon>
        <taxon>Spirodela</taxon>
    </lineage>
</organism>
<feature type="chain" id="PRO_5029474554" evidence="1">
    <location>
        <begin position="28"/>
        <end position="101"/>
    </location>
</feature>
<dbReference type="PANTHER" id="PTHR33237">
    <property type="entry name" value="F2P16.13 PROTEIN-RELATED"/>
    <property type="match status" value="1"/>
</dbReference>
<name>A0A7I8LJC6_SPIIN</name>
<dbReference type="OrthoDB" id="1840737at2759"/>
<dbReference type="PANTHER" id="PTHR33237:SF31">
    <property type="entry name" value="F2P16.13 PROTEIN"/>
    <property type="match status" value="1"/>
</dbReference>
<keyword evidence="3" id="KW-1185">Reference proteome</keyword>
<evidence type="ECO:0000313" key="2">
    <source>
        <dbReference type="EMBL" id="CAA7409962.1"/>
    </source>
</evidence>
<evidence type="ECO:0000256" key="1">
    <source>
        <dbReference type="SAM" id="SignalP"/>
    </source>
</evidence>
<protein>
    <submittedName>
        <fullName evidence="2">Uncharacterized protein</fullName>
    </submittedName>
</protein>
<dbReference type="EMBL" id="LR746280">
    <property type="protein sequence ID" value="CAA7409962.1"/>
    <property type="molecule type" value="Genomic_DNA"/>
</dbReference>
<accession>A0A7I8LJC6</accession>
<gene>
    <name evidence="2" type="ORF">SI8410_17020640</name>
</gene>
<sequence length="101" mass="11061">MARRSFFIRRTAAALARWCVFAVAARGHRRRRWGWGRLLARRRGGGGSGPAVCIGQVHAGLEGDGCLWRKGILMGEKCQPPDFSGAIIYDAAGNVVKKPLR</sequence>
<dbReference type="AlphaFoldDB" id="A0A7I8LJC6"/>
<dbReference type="Proteomes" id="UP000663760">
    <property type="component" value="Chromosome 17"/>
</dbReference>
<evidence type="ECO:0000313" key="3">
    <source>
        <dbReference type="Proteomes" id="UP000663760"/>
    </source>
</evidence>